<dbReference type="Pfam" id="PF00578">
    <property type="entry name" value="AhpC-TSA"/>
    <property type="match status" value="1"/>
</dbReference>
<dbReference type="CDD" id="cd02966">
    <property type="entry name" value="TlpA_like_family"/>
    <property type="match status" value="1"/>
</dbReference>
<dbReference type="RefSeq" id="WP_091376494.1">
    <property type="nucleotide sequence ID" value="NZ_LT629740.1"/>
</dbReference>
<dbReference type="STRING" id="652787.SAMN05216490_3778"/>
<keyword evidence="1" id="KW-0676">Redox-active center</keyword>
<dbReference type="InterPro" id="IPR000866">
    <property type="entry name" value="AhpC/TSA"/>
</dbReference>
<evidence type="ECO:0000259" key="3">
    <source>
        <dbReference type="PROSITE" id="PS51352"/>
    </source>
</evidence>
<keyword evidence="5" id="KW-1185">Reference proteome</keyword>
<accession>A0A1H2AY95</accession>
<dbReference type="Gene3D" id="3.40.30.10">
    <property type="entry name" value="Glutaredoxin"/>
    <property type="match status" value="1"/>
</dbReference>
<dbReference type="PROSITE" id="PS51352">
    <property type="entry name" value="THIOREDOXIN_2"/>
    <property type="match status" value="1"/>
</dbReference>
<organism evidence="4 5">
    <name type="scientific">Mucilaginibacter mallensis</name>
    <dbReference type="NCBI Taxonomy" id="652787"/>
    <lineage>
        <taxon>Bacteria</taxon>
        <taxon>Pseudomonadati</taxon>
        <taxon>Bacteroidota</taxon>
        <taxon>Sphingobacteriia</taxon>
        <taxon>Sphingobacteriales</taxon>
        <taxon>Sphingobacteriaceae</taxon>
        <taxon>Mucilaginibacter</taxon>
    </lineage>
</organism>
<dbReference type="InterPro" id="IPR013766">
    <property type="entry name" value="Thioredoxin_domain"/>
</dbReference>
<dbReference type="SUPFAM" id="SSF52833">
    <property type="entry name" value="Thioredoxin-like"/>
    <property type="match status" value="1"/>
</dbReference>
<protein>
    <submittedName>
        <fullName evidence="4">Peroxiredoxin</fullName>
    </submittedName>
</protein>
<gene>
    <name evidence="4" type="ORF">SAMN05216490_3778</name>
</gene>
<dbReference type="Proteomes" id="UP000199679">
    <property type="component" value="Chromosome I"/>
</dbReference>
<feature type="domain" description="Thioredoxin" evidence="3">
    <location>
        <begin position="28"/>
        <end position="170"/>
    </location>
</feature>
<dbReference type="AlphaFoldDB" id="A0A1H2AY95"/>
<dbReference type="EMBL" id="LT629740">
    <property type="protein sequence ID" value="SDT50516.1"/>
    <property type="molecule type" value="Genomic_DNA"/>
</dbReference>
<evidence type="ECO:0000256" key="1">
    <source>
        <dbReference type="ARBA" id="ARBA00023284"/>
    </source>
</evidence>
<name>A0A1H2AY95_MUCMA</name>
<proteinExistence type="predicted"/>
<dbReference type="GO" id="GO:0016491">
    <property type="term" value="F:oxidoreductase activity"/>
    <property type="evidence" value="ECO:0007669"/>
    <property type="project" value="InterPro"/>
</dbReference>
<dbReference type="PROSITE" id="PS00194">
    <property type="entry name" value="THIOREDOXIN_1"/>
    <property type="match status" value="1"/>
</dbReference>
<dbReference type="PANTHER" id="PTHR42852">
    <property type="entry name" value="THIOL:DISULFIDE INTERCHANGE PROTEIN DSBE"/>
    <property type="match status" value="1"/>
</dbReference>
<dbReference type="InterPro" id="IPR050553">
    <property type="entry name" value="Thioredoxin_ResA/DsbE_sf"/>
</dbReference>
<reference evidence="4 5" key="1">
    <citation type="submission" date="2016-10" db="EMBL/GenBank/DDBJ databases">
        <authorList>
            <person name="de Groot N.N."/>
        </authorList>
    </citation>
    <scope>NUCLEOTIDE SEQUENCE [LARGE SCALE GENOMIC DNA]</scope>
    <source>
        <strain evidence="4 5">MP1X4</strain>
    </source>
</reference>
<keyword evidence="2" id="KW-0732">Signal</keyword>
<evidence type="ECO:0000313" key="4">
    <source>
        <dbReference type="EMBL" id="SDT50516.1"/>
    </source>
</evidence>
<dbReference type="PANTHER" id="PTHR42852:SF17">
    <property type="entry name" value="THIOREDOXIN-LIKE PROTEIN HI_1115"/>
    <property type="match status" value="1"/>
</dbReference>
<dbReference type="InterPro" id="IPR017937">
    <property type="entry name" value="Thioredoxin_CS"/>
</dbReference>
<evidence type="ECO:0000256" key="2">
    <source>
        <dbReference type="SAM" id="SignalP"/>
    </source>
</evidence>
<sequence length="170" mass="19952">MKKVFLLLLVILAPFLSRAQQTDTTTHNKVGDLAPNFTFHPDKEKTASLADYKGKIVVIDFWATWCPPCRMELPRVQKEIWEKYKDNPKFALFAFDRGEDWDKTLPFKEKNKYTFPMIPDADKKIYNLYATQYIPRTIVIDESGKIIYQSMGYDEKDFKELLTLLADKLK</sequence>
<dbReference type="InterPro" id="IPR036249">
    <property type="entry name" value="Thioredoxin-like_sf"/>
</dbReference>
<evidence type="ECO:0000313" key="5">
    <source>
        <dbReference type="Proteomes" id="UP000199679"/>
    </source>
</evidence>
<feature type="signal peptide" evidence="2">
    <location>
        <begin position="1"/>
        <end position="19"/>
    </location>
</feature>
<dbReference type="OrthoDB" id="9815205at2"/>
<dbReference type="GO" id="GO:0016209">
    <property type="term" value="F:antioxidant activity"/>
    <property type="evidence" value="ECO:0007669"/>
    <property type="project" value="InterPro"/>
</dbReference>
<feature type="chain" id="PRO_5009269280" evidence="2">
    <location>
        <begin position="20"/>
        <end position="170"/>
    </location>
</feature>